<evidence type="ECO:0000256" key="6">
    <source>
        <dbReference type="RuleBase" id="RU000492"/>
    </source>
</evidence>
<dbReference type="GeneID" id="106478755"/>
<dbReference type="CDD" id="cd18787">
    <property type="entry name" value="SF2_C_DEAD"/>
    <property type="match status" value="1"/>
</dbReference>
<dbReference type="PROSITE" id="PS51192">
    <property type="entry name" value="HELICASE_ATP_BIND_1"/>
    <property type="match status" value="1"/>
</dbReference>
<dbReference type="Proteomes" id="UP000694941">
    <property type="component" value="Unplaced"/>
</dbReference>
<protein>
    <recommendedName>
        <fullName evidence="1">RNA helicase</fullName>
        <ecNumber evidence="1">3.6.4.13</ecNumber>
    </recommendedName>
</protein>
<dbReference type="SUPFAM" id="SSF52540">
    <property type="entry name" value="P-loop containing nucleoside triphosphate hydrolases"/>
    <property type="match status" value="1"/>
</dbReference>
<dbReference type="RefSeq" id="XP_013794771.1">
    <property type="nucleotide sequence ID" value="XM_013939317.2"/>
</dbReference>
<name>A0ABM1C5W7_LIMPO</name>
<dbReference type="Pfam" id="PF00271">
    <property type="entry name" value="Helicase_C"/>
    <property type="match status" value="1"/>
</dbReference>
<sequence length="328" mass="36600">YLVLDEADRMLDMGFEPQIRRIVLEDNMPPTGNRLTLMFSATFPKKVQELARKFLDNYIFLAVGRVGSTSENITQKIVWVDELDKRSFLLDLLNAAGLKNANPPPDSLTLTFVETKKGADALEHFLAEEGYPVTSIHGDRSQREREDALWSFRSGRTPILVATAVAARGLDIPNVKHVINFDLPSDVEEYVHRIGRTGRVGNLGLATSFFNEKNRNMALDLVELITETKQELPDWLAALAKEVQTEQRASNSRRYGGGARRYGSGGFGGRDFRQFNTRDPRGGGGARNLMTNSFQSPSYGYGANQFVSTYNRGNYGGNYGSGTDWWGN</sequence>
<feature type="compositionally biased region" description="Basic and acidic residues" evidence="7">
    <location>
        <begin position="270"/>
        <end position="281"/>
    </location>
</feature>
<dbReference type="InterPro" id="IPR000629">
    <property type="entry name" value="RNA-helicase_DEAD-box_CS"/>
</dbReference>
<dbReference type="InterPro" id="IPR001650">
    <property type="entry name" value="Helicase_C-like"/>
</dbReference>
<dbReference type="PANTHER" id="PTHR47958">
    <property type="entry name" value="ATP-DEPENDENT RNA HELICASE DBP3"/>
    <property type="match status" value="1"/>
</dbReference>
<feature type="domain" description="Helicase C-terminal" evidence="9">
    <location>
        <begin position="72"/>
        <end position="240"/>
    </location>
</feature>
<evidence type="ECO:0000256" key="1">
    <source>
        <dbReference type="ARBA" id="ARBA00012552"/>
    </source>
</evidence>
<dbReference type="Gene3D" id="3.40.50.300">
    <property type="entry name" value="P-loop containing nucleotide triphosphate hydrolases"/>
    <property type="match status" value="2"/>
</dbReference>
<accession>A0ABM1C5W7</accession>
<gene>
    <name evidence="11" type="primary">LOC106478755</name>
</gene>
<evidence type="ECO:0000256" key="4">
    <source>
        <dbReference type="ARBA" id="ARBA00022806"/>
    </source>
</evidence>
<keyword evidence="3 6" id="KW-0378">Hydrolase</keyword>
<evidence type="ECO:0000259" key="8">
    <source>
        <dbReference type="PROSITE" id="PS51192"/>
    </source>
</evidence>
<evidence type="ECO:0000259" key="9">
    <source>
        <dbReference type="PROSITE" id="PS51194"/>
    </source>
</evidence>
<feature type="non-terminal residue" evidence="11">
    <location>
        <position position="1"/>
    </location>
</feature>
<organism evidence="10 11">
    <name type="scientific">Limulus polyphemus</name>
    <name type="common">Atlantic horseshoe crab</name>
    <dbReference type="NCBI Taxonomy" id="6850"/>
    <lineage>
        <taxon>Eukaryota</taxon>
        <taxon>Metazoa</taxon>
        <taxon>Ecdysozoa</taxon>
        <taxon>Arthropoda</taxon>
        <taxon>Chelicerata</taxon>
        <taxon>Merostomata</taxon>
        <taxon>Xiphosura</taxon>
        <taxon>Limulidae</taxon>
        <taxon>Limulus</taxon>
    </lineage>
</organism>
<comment type="similarity">
    <text evidence="6">Belongs to the DEAD box helicase family.</text>
</comment>
<evidence type="ECO:0000313" key="10">
    <source>
        <dbReference type="Proteomes" id="UP000694941"/>
    </source>
</evidence>
<dbReference type="PROSITE" id="PS00039">
    <property type="entry name" value="DEAD_ATP_HELICASE"/>
    <property type="match status" value="1"/>
</dbReference>
<keyword evidence="2 6" id="KW-0547">Nucleotide-binding</keyword>
<dbReference type="InterPro" id="IPR011545">
    <property type="entry name" value="DEAD/DEAH_box_helicase_dom"/>
</dbReference>
<evidence type="ECO:0000313" key="11">
    <source>
        <dbReference type="RefSeq" id="XP_013794771.1"/>
    </source>
</evidence>
<evidence type="ECO:0000256" key="7">
    <source>
        <dbReference type="SAM" id="MobiDB-lite"/>
    </source>
</evidence>
<proteinExistence type="inferred from homology"/>
<keyword evidence="10" id="KW-1185">Reference proteome</keyword>
<dbReference type="InterPro" id="IPR027417">
    <property type="entry name" value="P-loop_NTPase"/>
</dbReference>
<dbReference type="EC" id="3.6.4.13" evidence="1"/>
<reference evidence="11" key="1">
    <citation type="submission" date="2025-08" db="UniProtKB">
        <authorList>
            <consortium name="RefSeq"/>
        </authorList>
    </citation>
    <scope>IDENTIFICATION</scope>
    <source>
        <tissue evidence="11">Muscle</tissue>
    </source>
</reference>
<dbReference type="Pfam" id="PF00270">
    <property type="entry name" value="DEAD"/>
    <property type="match status" value="1"/>
</dbReference>
<feature type="domain" description="Helicase ATP-binding" evidence="8">
    <location>
        <begin position="1"/>
        <end position="61"/>
    </location>
</feature>
<evidence type="ECO:0000256" key="5">
    <source>
        <dbReference type="ARBA" id="ARBA00022840"/>
    </source>
</evidence>
<dbReference type="InterPro" id="IPR014001">
    <property type="entry name" value="Helicase_ATP-bd"/>
</dbReference>
<evidence type="ECO:0000256" key="3">
    <source>
        <dbReference type="ARBA" id="ARBA00022801"/>
    </source>
</evidence>
<dbReference type="SMART" id="SM00490">
    <property type="entry name" value="HELICc"/>
    <property type="match status" value="1"/>
</dbReference>
<dbReference type="PROSITE" id="PS51194">
    <property type="entry name" value="HELICASE_CTER"/>
    <property type="match status" value="1"/>
</dbReference>
<evidence type="ECO:0000256" key="2">
    <source>
        <dbReference type="ARBA" id="ARBA00022741"/>
    </source>
</evidence>
<feature type="compositionally biased region" description="Gly residues" evidence="7">
    <location>
        <begin position="255"/>
        <end position="269"/>
    </location>
</feature>
<keyword evidence="4 6" id="KW-0347">Helicase</keyword>
<keyword evidence="5 6" id="KW-0067">ATP-binding</keyword>
<feature type="region of interest" description="Disordered" evidence="7">
    <location>
        <begin position="247"/>
        <end position="290"/>
    </location>
</feature>